<name>A0ABY8H8X0_9MICC</name>
<evidence type="ECO:0000313" key="1">
    <source>
        <dbReference type="EMBL" id="WFP17057.1"/>
    </source>
</evidence>
<sequence>MAPTDVTALHAEHSTVLSAAQWQPRAEAHAERIGAFTDPLVALHDDGMKHPVYDFLFSYYSLSPAALKRWHPGPGVVVANRSQEEQAPHSQWKFYRRVEPDAAAGLPHGGWTVDVMRFREERASMIDFALRLLPATRERTARLSCFGLHEWAMAYRSDLHGIRHSTVPLRLGASGTDAVVEDHQISCSHFDAFRFYAPEARGFNQLQPTRASMVELEQPGCLHANMDLYKWCGKLLPLVDSELLAECFELAWEIRVMDMQASPYDLADWGFEPIRIETPEGKAEYVRAQRAFSERSQMLRERMIAALEVHGVSGG</sequence>
<dbReference type="EMBL" id="CP121252">
    <property type="protein sequence ID" value="WFP17057.1"/>
    <property type="molecule type" value="Genomic_DNA"/>
</dbReference>
<reference evidence="1 2" key="1">
    <citation type="submission" date="2023-04" db="EMBL/GenBank/DDBJ databases">
        <title>Funneling lignin-derived compounds into biodiesel using alkali-halophilic Citricoccus sp. P2.</title>
        <authorList>
            <person name="Luo C.-B."/>
        </authorList>
    </citation>
    <scope>NUCLEOTIDE SEQUENCE [LARGE SCALE GENOMIC DNA]</scope>
    <source>
        <strain evidence="1 2">P2</strain>
    </source>
</reference>
<organism evidence="1 2">
    <name type="scientific">Citricoccus muralis</name>
    <dbReference type="NCBI Taxonomy" id="169134"/>
    <lineage>
        <taxon>Bacteria</taxon>
        <taxon>Bacillati</taxon>
        <taxon>Actinomycetota</taxon>
        <taxon>Actinomycetes</taxon>
        <taxon>Micrococcales</taxon>
        <taxon>Micrococcaceae</taxon>
        <taxon>Citricoccus</taxon>
    </lineage>
</organism>
<proteinExistence type="predicted"/>
<keyword evidence="2" id="KW-1185">Reference proteome</keyword>
<evidence type="ECO:0000313" key="2">
    <source>
        <dbReference type="Proteomes" id="UP001219037"/>
    </source>
</evidence>
<dbReference type="Proteomes" id="UP001219037">
    <property type="component" value="Chromosome"/>
</dbReference>
<gene>
    <name evidence="1" type="ORF">P8192_02720</name>
</gene>
<dbReference type="RefSeq" id="WP_278158302.1">
    <property type="nucleotide sequence ID" value="NZ_CP121252.1"/>
</dbReference>
<protein>
    <submittedName>
        <fullName evidence="1">3-methyladenine DNA glycosylase</fullName>
    </submittedName>
</protein>
<accession>A0ABY8H8X0</accession>